<dbReference type="GO" id="GO:0010468">
    <property type="term" value="P:regulation of gene expression"/>
    <property type="evidence" value="ECO:0007669"/>
    <property type="project" value="Ensembl"/>
</dbReference>
<dbReference type="GeneTree" id="ENSGT00950000182930"/>
<evidence type="ECO:0000256" key="14">
    <source>
        <dbReference type="ARBA" id="ARBA00041330"/>
    </source>
</evidence>
<dbReference type="Ensembl" id="ENSMLUT00000013351.2">
    <property type="protein sequence ID" value="ENSMLUP00000012146.2"/>
    <property type="gene ID" value="ENSMLUG00000013346.2"/>
</dbReference>
<keyword evidence="12" id="KW-0280">Fibrinolysis</keyword>
<evidence type="ECO:0000313" key="18">
    <source>
        <dbReference type="Proteomes" id="UP000001074"/>
    </source>
</evidence>
<dbReference type="PANTHER" id="PTHR13814">
    <property type="entry name" value="FETUIN"/>
    <property type="match status" value="1"/>
</dbReference>
<dbReference type="GO" id="GO:0043254">
    <property type="term" value="P:regulation of protein-containing complex assembly"/>
    <property type="evidence" value="ECO:0007669"/>
    <property type="project" value="Ensembl"/>
</dbReference>
<dbReference type="PANTHER" id="PTHR13814:SF3">
    <property type="entry name" value="HISTIDINE-RICH GLYCOPROTEIN"/>
    <property type="match status" value="1"/>
</dbReference>
<dbReference type="InParanoid" id="G1PML4"/>
<dbReference type="HOGENOM" id="CLU_575637_0_0_1"/>
<name>G1PML4_MYOLU</name>
<evidence type="ECO:0000256" key="1">
    <source>
        <dbReference type="ARBA" id="ARBA00004613"/>
    </source>
</evidence>
<evidence type="ECO:0000313" key="17">
    <source>
        <dbReference type="Ensembl" id="ENSMLUP00000012146.2"/>
    </source>
</evidence>
<dbReference type="GO" id="GO:0033629">
    <property type="term" value="P:negative regulation of cell adhesion mediated by integrin"/>
    <property type="evidence" value="ECO:0007669"/>
    <property type="project" value="Ensembl"/>
</dbReference>
<dbReference type="GO" id="GO:0043065">
    <property type="term" value="P:positive regulation of apoptotic process"/>
    <property type="evidence" value="ECO:0007669"/>
    <property type="project" value="Ensembl"/>
</dbReference>
<feature type="region of interest" description="Disordered" evidence="15">
    <location>
        <begin position="276"/>
        <end position="336"/>
    </location>
</feature>
<evidence type="ECO:0000256" key="4">
    <source>
        <dbReference type="ARBA" id="ARBA00022696"/>
    </source>
</evidence>
<keyword evidence="9" id="KW-0094">Blood coagulation</keyword>
<evidence type="ECO:0000256" key="10">
    <source>
        <dbReference type="ARBA" id="ARBA00023157"/>
    </source>
</evidence>
<keyword evidence="2" id="KW-0964">Secreted</keyword>
<dbReference type="GO" id="GO:0051918">
    <property type="term" value="P:negative regulation of fibrinolysis"/>
    <property type="evidence" value="ECO:0007669"/>
    <property type="project" value="TreeGrafter"/>
</dbReference>
<dbReference type="InterPro" id="IPR046350">
    <property type="entry name" value="Cystatin_sf"/>
</dbReference>
<evidence type="ECO:0000256" key="6">
    <source>
        <dbReference type="ARBA" id="ARBA00022737"/>
    </source>
</evidence>
<dbReference type="eggNOG" id="ENOG502S50D">
    <property type="taxonomic scope" value="Eukaryota"/>
</dbReference>
<dbReference type="GO" id="GO:0009986">
    <property type="term" value="C:cell surface"/>
    <property type="evidence" value="ECO:0007669"/>
    <property type="project" value="Ensembl"/>
</dbReference>
<feature type="compositionally biased region" description="Basic and acidic residues" evidence="15">
    <location>
        <begin position="351"/>
        <end position="366"/>
    </location>
</feature>
<dbReference type="AlphaFoldDB" id="G1PML4"/>
<dbReference type="GO" id="GO:0072562">
    <property type="term" value="C:blood microparticle"/>
    <property type="evidence" value="ECO:0007669"/>
    <property type="project" value="TreeGrafter"/>
</dbReference>
<dbReference type="SMART" id="SM00043">
    <property type="entry name" value="CY"/>
    <property type="match status" value="2"/>
</dbReference>
<evidence type="ECO:0000256" key="12">
    <source>
        <dbReference type="ARBA" id="ARBA00023281"/>
    </source>
</evidence>
<dbReference type="GO" id="GO:0042730">
    <property type="term" value="P:fibrinolysis"/>
    <property type="evidence" value="ECO:0007669"/>
    <property type="project" value="UniProtKB-KW"/>
</dbReference>
<gene>
    <name evidence="17" type="primary">HRG</name>
</gene>
<feature type="compositionally biased region" description="Basic residues" evidence="15">
    <location>
        <begin position="367"/>
        <end position="398"/>
    </location>
</feature>
<evidence type="ECO:0000256" key="5">
    <source>
        <dbReference type="ARBA" id="ARBA00022729"/>
    </source>
</evidence>
<organism evidence="17 18">
    <name type="scientific">Myotis lucifugus</name>
    <name type="common">Little brown bat</name>
    <dbReference type="NCBI Taxonomy" id="59463"/>
    <lineage>
        <taxon>Eukaryota</taxon>
        <taxon>Metazoa</taxon>
        <taxon>Chordata</taxon>
        <taxon>Craniata</taxon>
        <taxon>Vertebrata</taxon>
        <taxon>Euteleostomi</taxon>
        <taxon>Mammalia</taxon>
        <taxon>Eutheria</taxon>
        <taxon>Laurasiatheria</taxon>
        <taxon>Chiroptera</taxon>
        <taxon>Yangochiroptera</taxon>
        <taxon>Vespertilionidae</taxon>
        <taxon>Myotis</taxon>
    </lineage>
</organism>
<dbReference type="GO" id="GO:0050832">
    <property type="term" value="P:defense response to fungus"/>
    <property type="evidence" value="ECO:0007669"/>
    <property type="project" value="Ensembl"/>
</dbReference>
<keyword evidence="8" id="KW-0186">Copper</keyword>
<dbReference type="GO" id="GO:0032956">
    <property type="term" value="P:regulation of actin cytoskeleton organization"/>
    <property type="evidence" value="ECO:0007669"/>
    <property type="project" value="Ensembl"/>
</dbReference>
<dbReference type="GO" id="GO:0030308">
    <property type="term" value="P:negative regulation of cell growth"/>
    <property type="evidence" value="ECO:0007669"/>
    <property type="project" value="Ensembl"/>
</dbReference>
<dbReference type="GO" id="GO:1900747">
    <property type="term" value="P:negative regulation of vascular endothelial growth factor signaling pathway"/>
    <property type="evidence" value="ECO:0007669"/>
    <property type="project" value="Ensembl"/>
</dbReference>
<dbReference type="GO" id="GO:0030168">
    <property type="term" value="P:platelet activation"/>
    <property type="evidence" value="ECO:0007669"/>
    <property type="project" value="Ensembl"/>
</dbReference>
<evidence type="ECO:0000256" key="11">
    <source>
        <dbReference type="ARBA" id="ARBA00023180"/>
    </source>
</evidence>
<feature type="region of interest" description="Disordered" evidence="15">
    <location>
        <begin position="351"/>
        <end position="447"/>
    </location>
</feature>
<dbReference type="InterPro" id="IPR000010">
    <property type="entry name" value="Cystatin_dom"/>
</dbReference>
<dbReference type="GO" id="GO:0004869">
    <property type="term" value="F:cysteine-type endopeptidase inhibitor activity"/>
    <property type="evidence" value="ECO:0007669"/>
    <property type="project" value="InterPro"/>
</dbReference>
<dbReference type="GO" id="GO:0005102">
    <property type="term" value="F:signaling receptor binding"/>
    <property type="evidence" value="ECO:0007669"/>
    <property type="project" value="Ensembl"/>
</dbReference>
<evidence type="ECO:0000256" key="2">
    <source>
        <dbReference type="ARBA" id="ARBA00022525"/>
    </source>
</evidence>
<dbReference type="GO" id="GO:0002839">
    <property type="term" value="P:positive regulation of immune response to tumor cell"/>
    <property type="evidence" value="ECO:0007669"/>
    <property type="project" value="Ensembl"/>
</dbReference>
<dbReference type="InterPro" id="IPR050735">
    <property type="entry name" value="Kininogen_Fetuin_HRG"/>
</dbReference>
<keyword evidence="4" id="KW-0356">Hemostasis</keyword>
<feature type="domain" description="Cystatin" evidence="16">
    <location>
        <begin position="154"/>
        <end position="259"/>
    </location>
</feature>
<dbReference type="GO" id="GO:0008270">
    <property type="term" value="F:zinc ion binding"/>
    <property type="evidence" value="ECO:0007669"/>
    <property type="project" value="Ensembl"/>
</dbReference>
<evidence type="ECO:0000256" key="3">
    <source>
        <dbReference type="ARBA" id="ARBA00022674"/>
    </source>
</evidence>
<dbReference type="FunCoup" id="G1PML4">
    <property type="interactions" value="116"/>
</dbReference>
<keyword evidence="3" id="KW-0358">Heparin-binding</keyword>
<keyword evidence="10" id="KW-1015">Disulfide bond</keyword>
<keyword evidence="5" id="KW-0732">Signal</keyword>
<reference evidence="17" key="2">
    <citation type="submission" date="2025-08" db="UniProtKB">
        <authorList>
            <consortium name="Ensembl"/>
        </authorList>
    </citation>
    <scope>IDENTIFICATION</scope>
</reference>
<dbReference type="CDD" id="cd00042">
    <property type="entry name" value="CY"/>
    <property type="match status" value="1"/>
</dbReference>
<comment type="subcellular location">
    <subcellularLocation>
        <location evidence="1">Secreted</location>
    </subcellularLocation>
</comment>
<dbReference type="EMBL" id="AAPE02008539">
    <property type="status" value="NOT_ANNOTATED_CDS"/>
    <property type="molecule type" value="Genomic_DNA"/>
</dbReference>
<protein>
    <recommendedName>
        <fullName evidence="13">Histidine-rich glycoprotein</fullName>
    </recommendedName>
    <alternativeName>
        <fullName evidence="14">Histidine-proline-rich glycoprotein</fullName>
    </alternativeName>
</protein>
<evidence type="ECO:0000256" key="7">
    <source>
        <dbReference type="ARBA" id="ARBA00022833"/>
    </source>
</evidence>
<accession>G1PML4</accession>
<dbReference type="Pfam" id="PF00031">
    <property type="entry name" value="Cystatin"/>
    <property type="match status" value="1"/>
</dbReference>
<sequence length="523" mass="59759">VVYHSKGWFSHFNKMKTFIAAQLFILWITLRYSYAVSPIDCNATELLAGKALDLINKGRSNGYLFQLLRVADAHLDKAESTDVYYLVLDVKESDCPVQSRKHWDDCEPNISRYLFDIVIGQCKVIATTRLSEFQDLRVNDFNCTTSSVFSALANTKDSPVLLDFFEETEVYRKQADKVLEMYKKENGDFASLRVDQVERVGRGRGGRRTNYYIDFSVRNCSSHHFHKHYNVFGFCRSVLSYDVGASDLETPIEVDTNCEVFDLKEHRNISDVQPHLDHLLHSGGHGHSTGGKPPFTHSRSRDNLHHHKPHKPGCPPPMDDKNHSERPPLQAGASLRLPPSRCHHLHFHINDTHAPHHNHSSSEHQSHGHHPHDHHPHGHQPHRHHHHGHHPHGHHPHGQHPDGHGFHDHGPCDTPPHRQGPQDHHHQGHGPPHRHSEERGPGKGHFPLKWRQIGYVYRLPPLKKGEVLPPPEANFPSFSLPNHNYPLKPKIQPFPQSASELCPGMFNSEFSHVSKFFGDISRK</sequence>
<feature type="compositionally biased region" description="Basic and acidic residues" evidence="15">
    <location>
        <begin position="399"/>
        <end position="411"/>
    </location>
</feature>
<dbReference type="EMBL" id="AAPE02008540">
    <property type="status" value="NOT_ANNOTATED_CDS"/>
    <property type="molecule type" value="Genomic_DNA"/>
</dbReference>
<dbReference type="GO" id="GO:0004867">
    <property type="term" value="F:serine-type endopeptidase inhibitor activity"/>
    <property type="evidence" value="ECO:0007669"/>
    <property type="project" value="TreeGrafter"/>
</dbReference>
<dbReference type="STRING" id="59463.ENSMLUP00000012146"/>
<dbReference type="GO" id="GO:0008285">
    <property type="term" value="P:negative regulation of cell population proliferation"/>
    <property type="evidence" value="ECO:0007669"/>
    <property type="project" value="Ensembl"/>
</dbReference>
<dbReference type="GO" id="GO:0020037">
    <property type="term" value="F:heme binding"/>
    <property type="evidence" value="ECO:0007669"/>
    <property type="project" value="Ensembl"/>
</dbReference>
<keyword evidence="11" id="KW-0325">Glycoprotein</keyword>
<dbReference type="GO" id="GO:0016525">
    <property type="term" value="P:negative regulation of angiogenesis"/>
    <property type="evidence" value="ECO:0007669"/>
    <property type="project" value="Ensembl"/>
</dbReference>
<dbReference type="GO" id="GO:0043395">
    <property type="term" value="F:heparan sulfate proteoglycan binding"/>
    <property type="evidence" value="ECO:0007669"/>
    <property type="project" value="Ensembl"/>
</dbReference>
<dbReference type="GO" id="GO:0061844">
    <property type="term" value="P:antimicrobial humoral immune response mediated by antimicrobial peptide"/>
    <property type="evidence" value="ECO:0007669"/>
    <property type="project" value="Ensembl"/>
</dbReference>
<dbReference type="OMA" id="GKGHFPF"/>
<dbReference type="GO" id="GO:2001027">
    <property type="term" value="P:negative regulation of endothelial cell chemotaxis"/>
    <property type="evidence" value="ECO:0007669"/>
    <property type="project" value="Ensembl"/>
</dbReference>
<dbReference type="GO" id="GO:0008201">
    <property type="term" value="F:heparin binding"/>
    <property type="evidence" value="ECO:0007669"/>
    <property type="project" value="UniProtKB-KW"/>
</dbReference>
<evidence type="ECO:0000256" key="15">
    <source>
        <dbReference type="SAM" id="MobiDB-lite"/>
    </source>
</evidence>
<proteinExistence type="predicted"/>
<dbReference type="Gene3D" id="3.10.450.10">
    <property type="match status" value="2"/>
</dbReference>
<dbReference type="GO" id="GO:0019865">
    <property type="term" value="F:immunoglobulin binding"/>
    <property type="evidence" value="ECO:0007669"/>
    <property type="project" value="Ensembl"/>
</dbReference>
<dbReference type="GO" id="GO:2000504">
    <property type="term" value="P:positive regulation of blood vessel remodeling"/>
    <property type="evidence" value="ECO:0007669"/>
    <property type="project" value="Ensembl"/>
</dbReference>
<evidence type="ECO:0000256" key="9">
    <source>
        <dbReference type="ARBA" id="ARBA00023084"/>
    </source>
</evidence>
<evidence type="ECO:0000256" key="13">
    <source>
        <dbReference type="ARBA" id="ARBA00039613"/>
    </source>
</evidence>
<keyword evidence="7" id="KW-0862">Zinc</keyword>
<dbReference type="SUPFAM" id="SSF54403">
    <property type="entry name" value="Cystatin/monellin"/>
    <property type="match status" value="1"/>
</dbReference>
<dbReference type="GO" id="GO:0010593">
    <property type="term" value="P:negative regulation of lamellipodium assembly"/>
    <property type="evidence" value="ECO:0007669"/>
    <property type="project" value="Ensembl"/>
</dbReference>
<dbReference type="FunFam" id="3.10.450.10:FF:000015">
    <property type="entry name" value="Histidine-rich glycoprotein"/>
    <property type="match status" value="1"/>
</dbReference>
<dbReference type="GO" id="GO:0051894">
    <property type="term" value="P:positive regulation of focal adhesion assembly"/>
    <property type="evidence" value="ECO:0007669"/>
    <property type="project" value="Ensembl"/>
</dbReference>
<dbReference type="GO" id="GO:0051838">
    <property type="term" value="P:cytolysis by host of symbiont cells"/>
    <property type="evidence" value="ECO:0007669"/>
    <property type="project" value="Ensembl"/>
</dbReference>
<reference evidence="17 18" key="1">
    <citation type="journal article" date="2011" name="Nature">
        <title>A high-resolution map of human evolutionary constraint using 29 mammals.</title>
        <authorList>
            <person name="Lindblad-Toh K."/>
            <person name="Garber M."/>
            <person name="Zuk O."/>
            <person name="Lin M.F."/>
            <person name="Parker B.J."/>
            <person name="Washietl S."/>
            <person name="Kheradpour P."/>
            <person name="Ernst J."/>
            <person name="Jordan G."/>
            <person name="Mauceli E."/>
            <person name="Ward L.D."/>
            <person name="Lowe C.B."/>
            <person name="Holloway A.K."/>
            <person name="Clamp M."/>
            <person name="Gnerre S."/>
            <person name="Alfoldi J."/>
            <person name="Beal K."/>
            <person name="Chang J."/>
            <person name="Clawson H."/>
            <person name="Cuff J."/>
            <person name="Di Palma F."/>
            <person name="Fitzgerald S."/>
            <person name="Flicek P."/>
            <person name="Guttman M."/>
            <person name="Hubisz M.J."/>
            <person name="Jaffe D.B."/>
            <person name="Jungreis I."/>
            <person name="Kent W.J."/>
            <person name="Kostka D."/>
            <person name="Lara M."/>
            <person name="Martins A.L."/>
            <person name="Massingham T."/>
            <person name="Moltke I."/>
            <person name="Raney B.J."/>
            <person name="Rasmussen M.D."/>
            <person name="Robinson J."/>
            <person name="Stark A."/>
            <person name="Vilella A.J."/>
            <person name="Wen J."/>
            <person name="Xie X."/>
            <person name="Zody M.C."/>
            <person name="Baldwin J."/>
            <person name="Bloom T."/>
            <person name="Chin C.W."/>
            <person name="Heiman D."/>
            <person name="Nicol R."/>
            <person name="Nusbaum C."/>
            <person name="Young S."/>
            <person name="Wilkinson J."/>
            <person name="Worley K.C."/>
            <person name="Kovar C.L."/>
            <person name="Muzny D.M."/>
            <person name="Gibbs R.A."/>
            <person name="Cree A."/>
            <person name="Dihn H.H."/>
            <person name="Fowler G."/>
            <person name="Jhangiani S."/>
            <person name="Joshi V."/>
            <person name="Lee S."/>
            <person name="Lewis L.R."/>
            <person name="Nazareth L.V."/>
            <person name="Okwuonu G."/>
            <person name="Santibanez J."/>
            <person name="Warren W.C."/>
            <person name="Mardis E.R."/>
            <person name="Weinstock G.M."/>
            <person name="Wilson R.K."/>
            <person name="Delehaunty K."/>
            <person name="Dooling D."/>
            <person name="Fronik C."/>
            <person name="Fulton L."/>
            <person name="Fulton B."/>
            <person name="Graves T."/>
            <person name="Minx P."/>
            <person name="Sodergren E."/>
            <person name="Birney E."/>
            <person name="Margulies E.H."/>
            <person name="Herrero J."/>
            <person name="Green E.D."/>
            <person name="Haussler D."/>
            <person name="Siepel A."/>
            <person name="Goldman N."/>
            <person name="Pollard K.S."/>
            <person name="Pedersen J.S."/>
            <person name="Lander E.S."/>
            <person name="Kellis M."/>
        </authorList>
    </citation>
    <scope>NUCLEOTIDE SEQUENCE [LARGE SCALE GENOMIC DNA]</scope>
</reference>
<evidence type="ECO:0000259" key="16">
    <source>
        <dbReference type="SMART" id="SM00043"/>
    </source>
</evidence>
<keyword evidence="18" id="KW-1185">Reference proteome</keyword>
<dbReference type="Proteomes" id="UP000001074">
    <property type="component" value="Unassembled WGS sequence"/>
</dbReference>
<keyword evidence="6" id="KW-0677">Repeat</keyword>
<reference evidence="17" key="3">
    <citation type="submission" date="2025-09" db="UniProtKB">
        <authorList>
            <consortium name="Ensembl"/>
        </authorList>
    </citation>
    <scope>IDENTIFICATION</scope>
</reference>
<dbReference type="GO" id="GO:0010543">
    <property type="term" value="P:regulation of platelet activation"/>
    <property type="evidence" value="ECO:0007669"/>
    <property type="project" value="TreeGrafter"/>
</dbReference>
<evidence type="ECO:0000256" key="8">
    <source>
        <dbReference type="ARBA" id="ARBA00023008"/>
    </source>
</evidence>
<feature type="domain" description="Cystatin" evidence="16">
    <location>
        <begin position="30"/>
        <end position="144"/>
    </location>
</feature>